<evidence type="ECO:0000313" key="2">
    <source>
        <dbReference type="EMBL" id="JAD58139.1"/>
    </source>
</evidence>
<protein>
    <submittedName>
        <fullName evidence="2">Uncharacterized protein</fullName>
    </submittedName>
</protein>
<proteinExistence type="predicted"/>
<organism evidence="2">
    <name type="scientific">Arundo donax</name>
    <name type="common">Giant reed</name>
    <name type="synonym">Donax arundinaceus</name>
    <dbReference type="NCBI Taxonomy" id="35708"/>
    <lineage>
        <taxon>Eukaryota</taxon>
        <taxon>Viridiplantae</taxon>
        <taxon>Streptophyta</taxon>
        <taxon>Embryophyta</taxon>
        <taxon>Tracheophyta</taxon>
        <taxon>Spermatophyta</taxon>
        <taxon>Magnoliopsida</taxon>
        <taxon>Liliopsida</taxon>
        <taxon>Poales</taxon>
        <taxon>Poaceae</taxon>
        <taxon>PACMAD clade</taxon>
        <taxon>Arundinoideae</taxon>
        <taxon>Arundineae</taxon>
        <taxon>Arundo</taxon>
    </lineage>
</organism>
<dbReference type="AlphaFoldDB" id="A0A0A9B2F0"/>
<dbReference type="EMBL" id="GBRH01239756">
    <property type="protein sequence ID" value="JAD58139.1"/>
    <property type="molecule type" value="Transcribed_RNA"/>
</dbReference>
<keyword evidence="1" id="KW-0812">Transmembrane</keyword>
<keyword evidence="1" id="KW-0472">Membrane</keyword>
<accession>A0A0A9B2F0</accession>
<reference evidence="2" key="2">
    <citation type="journal article" date="2015" name="Data Brief">
        <title>Shoot transcriptome of the giant reed, Arundo donax.</title>
        <authorList>
            <person name="Barrero R.A."/>
            <person name="Guerrero F.D."/>
            <person name="Moolhuijzen P."/>
            <person name="Goolsby J.A."/>
            <person name="Tidwell J."/>
            <person name="Bellgard S.E."/>
            <person name="Bellgard M.I."/>
        </authorList>
    </citation>
    <scope>NUCLEOTIDE SEQUENCE</scope>
    <source>
        <tissue evidence="2">Shoot tissue taken approximately 20 cm above the soil surface</tissue>
    </source>
</reference>
<feature type="transmembrane region" description="Helical" evidence="1">
    <location>
        <begin position="32"/>
        <end position="51"/>
    </location>
</feature>
<evidence type="ECO:0000256" key="1">
    <source>
        <dbReference type="SAM" id="Phobius"/>
    </source>
</evidence>
<reference evidence="2" key="1">
    <citation type="submission" date="2014-09" db="EMBL/GenBank/DDBJ databases">
        <authorList>
            <person name="Magalhaes I.L.F."/>
            <person name="Oliveira U."/>
            <person name="Santos F.R."/>
            <person name="Vidigal T.H.D.A."/>
            <person name="Brescovit A.D."/>
            <person name="Santos A.J."/>
        </authorList>
    </citation>
    <scope>NUCLEOTIDE SEQUENCE</scope>
    <source>
        <tissue evidence="2">Shoot tissue taken approximately 20 cm above the soil surface</tissue>
    </source>
</reference>
<sequence>MLFHSYTFCTILYHTCLLRTIKLFCWQLQMGHSLNCMVASLILLCVIIILVDGHQVLTW</sequence>
<name>A0A0A9B2F0_ARUDO</name>
<keyword evidence="1" id="KW-1133">Transmembrane helix</keyword>